<feature type="transmembrane region" description="Helical" evidence="8">
    <location>
        <begin position="20"/>
        <end position="41"/>
    </location>
</feature>
<dbReference type="GO" id="GO:0005886">
    <property type="term" value="C:plasma membrane"/>
    <property type="evidence" value="ECO:0007669"/>
    <property type="project" value="UniProtKB-SubCell"/>
</dbReference>
<keyword evidence="4" id="KW-1003">Cell membrane</keyword>
<accession>A0A432MDM7</accession>
<dbReference type="InterPro" id="IPR027705">
    <property type="entry name" value="Flotillin_fam"/>
</dbReference>
<reference evidence="10 11" key="1">
    <citation type="submission" date="2018-12" db="EMBL/GenBank/DDBJ databases">
        <authorList>
            <person name="Toschakov S.V."/>
        </authorList>
    </citation>
    <scope>NUCLEOTIDE SEQUENCE [LARGE SCALE GENOMIC DNA]</scope>
    <source>
        <strain evidence="10 11">GM2012</strain>
    </source>
</reference>
<dbReference type="PANTHER" id="PTHR13806">
    <property type="entry name" value="FLOTILLIN-RELATED"/>
    <property type="match status" value="1"/>
</dbReference>
<feature type="compositionally biased region" description="Low complexity" evidence="7">
    <location>
        <begin position="566"/>
        <end position="578"/>
    </location>
</feature>
<dbReference type="InterPro" id="IPR036013">
    <property type="entry name" value="Band_7/SPFH_dom_sf"/>
</dbReference>
<evidence type="ECO:0000259" key="9">
    <source>
        <dbReference type="SMART" id="SM00244"/>
    </source>
</evidence>
<evidence type="ECO:0000256" key="5">
    <source>
        <dbReference type="ARBA" id="ARBA00023136"/>
    </source>
</evidence>
<dbReference type="Gene3D" id="3.30.479.30">
    <property type="entry name" value="Band 7 domain"/>
    <property type="match status" value="1"/>
</dbReference>
<evidence type="ECO:0000313" key="11">
    <source>
        <dbReference type="Proteomes" id="UP000280296"/>
    </source>
</evidence>
<feature type="region of interest" description="Disordered" evidence="7">
    <location>
        <begin position="529"/>
        <end position="578"/>
    </location>
</feature>
<organism evidence="10 11">
    <name type="scientific">Tautonia sociabilis</name>
    <dbReference type="NCBI Taxonomy" id="2080755"/>
    <lineage>
        <taxon>Bacteria</taxon>
        <taxon>Pseudomonadati</taxon>
        <taxon>Planctomycetota</taxon>
        <taxon>Planctomycetia</taxon>
        <taxon>Isosphaerales</taxon>
        <taxon>Isosphaeraceae</taxon>
        <taxon>Tautonia</taxon>
    </lineage>
</organism>
<dbReference type="SMART" id="SM00244">
    <property type="entry name" value="PHB"/>
    <property type="match status" value="1"/>
</dbReference>
<evidence type="ECO:0000256" key="1">
    <source>
        <dbReference type="ARBA" id="ARBA00004167"/>
    </source>
</evidence>
<comment type="similarity">
    <text evidence="3">Belongs to the band 7/mec-2 family. Flotillin subfamily.</text>
</comment>
<comment type="caution">
    <text evidence="10">The sequence shown here is derived from an EMBL/GenBank/DDBJ whole genome shotgun (WGS) entry which is preliminary data.</text>
</comment>
<dbReference type="RefSeq" id="WP_126727822.1">
    <property type="nucleotide sequence ID" value="NZ_RYZH01000067.1"/>
</dbReference>
<feature type="domain" description="Band 7" evidence="9">
    <location>
        <begin position="42"/>
        <end position="211"/>
    </location>
</feature>
<keyword evidence="11" id="KW-1185">Reference proteome</keyword>
<name>A0A432MDM7_9BACT</name>
<keyword evidence="8" id="KW-1133">Transmembrane helix</keyword>
<dbReference type="CDD" id="cd03399">
    <property type="entry name" value="SPFH_flotillin"/>
    <property type="match status" value="1"/>
</dbReference>
<feature type="compositionally biased region" description="Low complexity" evidence="7">
    <location>
        <begin position="548"/>
        <end position="559"/>
    </location>
</feature>
<dbReference type="Pfam" id="PF01145">
    <property type="entry name" value="Band_7"/>
    <property type="match status" value="1"/>
</dbReference>
<evidence type="ECO:0000313" key="10">
    <source>
        <dbReference type="EMBL" id="RUL82943.1"/>
    </source>
</evidence>
<evidence type="ECO:0000256" key="6">
    <source>
        <dbReference type="SAM" id="Coils"/>
    </source>
</evidence>
<reference evidence="10 11" key="2">
    <citation type="submission" date="2019-01" db="EMBL/GenBank/DDBJ databases">
        <title>Tautonia sociabilis, a novel thermotolerant planctomycete of Isosphaeraceae family, isolated from a 4000 m deep subterranean habitat.</title>
        <authorList>
            <person name="Kovaleva O.L."/>
            <person name="Elcheninov A.G."/>
            <person name="Van Heerden E."/>
            <person name="Toshchakov S.V."/>
            <person name="Novikov A."/>
            <person name="Bonch-Osmolovskaya E.A."/>
            <person name="Kublanov I.V."/>
        </authorList>
    </citation>
    <scope>NUCLEOTIDE SEQUENCE [LARGE SCALE GENOMIC DNA]</scope>
    <source>
        <strain evidence="10 11">GM2012</strain>
    </source>
</reference>
<feature type="coiled-coil region" evidence="6">
    <location>
        <begin position="209"/>
        <end position="254"/>
    </location>
</feature>
<dbReference type="Proteomes" id="UP000280296">
    <property type="component" value="Unassembled WGS sequence"/>
</dbReference>
<proteinExistence type="inferred from homology"/>
<protein>
    <submittedName>
        <fullName evidence="10">Flotillin family protein</fullName>
    </submittedName>
</protein>
<evidence type="ECO:0000256" key="2">
    <source>
        <dbReference type="ARBA" id="ARBA00004236"/>
    </source>
</evidence>
<gene>
    <name evidence="10" type="ORF">TsocGM_23090</name>
</gene>
<keyword evidence="8" id="KW-0812">Transmembrane</keyword>
<evidence type="ECO:0000256" key="8">
    <source>
        <dbReference type="SAM" id="Phobius"/>
    </source>
</evidence>
<dbReference type="SUPFAM" id="SSF117892">
    <property type="entry name" value="Band 7/SPFH domain"/>
    <property type="match status" value="1"/>
</dbReference>
<evidence type="ECO:0000256" key="7">
    <source>
        <dbReference type="SAM" id="MobiDB-lite"/>
    </source>
</evidence>
<dbReference type="PANTHER" id="PTHR13806:SF31">
    <property type="entry name" value="FLOTILLIN-LIKE PROTEIN 1-RELATED"/>
    <property type="match status" value="1"/>
</dbReference>
<evidence type="ECO:0000256" key="4">
    <source>
        <dbReference type="ARBA" id="ARBA00022475"/>
    </source>
</evidence>
<dbReference type="OrthoDB" id="9786220at2"/>
<sequence>MNPLAIPIVAQGTTEGGDNIWPMVGAVLFAIALFGVVTTALKCYKRCPSNKILVKWGVGTGKQTATCYHGGGALVFPIFQDYDYLSLEPIQIEIPLRGALSFENIRVNVPSVFTVAIGSDAQIQANAAIRLLGLTREQISSQASDIIFGQLRQVIASMTIEDINRDREKFLENITASLEPELNKIGLVLLNVNITDLTDDSGYIEAIGRKAASTAVNQAEIDVAEQQKKGAIGVAKAEQEKAVEVANAEKLREIGTKTAERDRMLEVAELTRTQQVGVETARFQQQVGIKDAERVTRIKLAEADAAAIAGENEAKAKIAASKAELNVREAEAYQLGETRRREAEAAVTEAQFRAQAKAALAEAEKVEAEQRAKLEAQAKAEKAKIIVDAEAAAERRRLEARAEADAVFARLEAEARGEYELLAKKAEGLKAIVEACGGAQQAFQLLMLEHMDTLSQTAAQAISNIKFDKVVVWDSGANGHGPNGDGASVGATAGFLRNMAHTLPPMLQIMQEIGGVQMPAYFGKVVQDAAATSDDAETPPNGSPPEPAEASAPAPASGEPKGGRSGSNRGPGNRPSKS</sequence>
<dbReference type="InterPro" id="IPR001107">
    <property type="entry name" value="Band_7"/>
</dbReference>
<keyword evidence="5 8" id="KW-0472">Membrane</keyword>
<evidence type="ECO:0000256" key="3">
    <source>
        <dbReference type="ARBA" id="ARBA00007161"/>
    </source>
</evidence>
<keyword evidence="6" id="KW-0175">Coiled coil</keyword>
<dbReference type="EMBL" id="RYZH01000067">
    <property type="protein sequence ID" value="RUL82943.1"/>
    <property type="molecule type" value="Genomic_DNA"/>
</dbReference>
<dbReference type="AlphaFoldDB" id="A0A432MDM7"/>
<comment type="subcellular location">
    <subcellularLocation>
        <location evidence="2">Cell membrane</location>
    </subcellularLocation>
    <subcellularLocation>
        <location evidence="1">Membrane</location>
        <topology evidence="1">Single-pass membrane protein</topology>
    </subcellularLocation>
</comment>